<name>A0A450SH92_9GAMM</name>
<reference evidence="1" key="1">
    <citation type="submission" date="2019-02" db="EMBL/GenBank/DDBJ databases">
        <authorList>
            <person name="Gruber-Vodicka R. H."/>
            <person name="Seah K. B. B."/>
        </authorList>
    </citation>
    <scope>NUCLEOTIDE SEQUENCE</scope>
    <source>
        <strain evidence="1">BECK_BZ106</strain>
    </source>
</reference>
<organism evidence="1">
    <name type="scientific">Candidatus Kentrum sp. FW</name>
    <dbReference type="NCBI Taxonomy" id="2126338"/>
    <lineage>
        <taxon>Bacteria</taxon>
        <taxon>Pseudomonadati</taxon>
        <taxon>Pseudomonadota</taxon>
        <taxon>Gammaproteobacteria</taxon>
        <taxon>Candidatus Kentrum</taxon>
    </lineage>
</organism>
<dbReference type="AlphaFoldDB" id="A0A450SH92"/>
<proteinExistence type="predicted"/>
<gene>
    <name evidence="1" type="ORF">BECKFW1821B_GA0114236_101229</name>
</gene>
<protein>
    <submittedName>
        <fullName evidence="1">Uncharacterized protein</fullName>
    </submittedName>
</protein>
<evidence type="ECO:0000313" key="1">
    <source>
        <dbReference type="EMBL" id="VFJ52492.1"/>
    </source>
</evidence>
<accession>A0A450SH92</accession>
<dbReference type="EMBL" id="CAADFD010000012">
    <property type="protein sequence ID" value="VFJ52492.1"/>
    <property type="molecule type" value="Genomic_DNA"/>
</dbReference>
<sequence>MTTPESLKSRRLEEEYGGGVEEAIHRDLTVFPWTEFPFSSGLDVTIGKNGFGGSHLLKMACSIYHRCKDPS</sequence>